<dbReference type="PANTHER" id="PTHR45436">
    <property type="entry name" value="SENSOR HISTIDINE KINASE YKOH"/>
    <property type="match status" value="1"/>
</dbReference>
<keyword evidence="9 14" id="KW-0418">Kinase</keyword>
<evidence type="ECO:0000256" key="3">
    <source>
        <dbReference type="ARBA" id="ARBA00022475"/>
    </source>
</evidence>
<accession>A0A1V0BFD3</accession>
<dbReference type="CDD" id="cd00082">
    <property type="entry name" value="HisKA"/>
    <property type="match status" value="1"/>
</dbReference>
<dbReference type="CDD" id="cd00075">
    <property type="entry name" value="HATPase"/>
    <property type="match status" value="1"/>
</dbReference>
<dbReference type="NCBIfam" id="TIGR01386">
    <property type="entry name" value="cztS_silS_copS"/>
    <property type="match status" value="1"/>
</dbReference>
<dbReference type="SMART" id="SM00388">
    <property type="entry name" value="HisKA"/>
    <property type="match status" value="1"/>
</dbReference>
<proteinExistence type="predicted"/>
<reference evidence="18 19" key="1">
    <citation type="submission" date="2015-12" db="EMBL/GenBank/DDBJ databases">
        <title>Complete genome sequence of a multi-drug resistant strain Acidovorax sp. 12322-1.</title>
        <authorList>
            <person name="Ming D."/>
            <person name="Wang M."/>
            <person name="Hu S."/>
            <person name="Zhou Y."/>
            <person name="Jiang T."/>
        </authorList>
    </citation>
    <scope>NUCLEOTIDE SEQUENCE [LARGE SCALE GENOMIC DNA]</scope>
    <source>
        <strain evidence="18 19">12322-1</strain>
    </source>
</reference>
<evidence type="ECO:0000259" key="16">
    <source>
        <dbReference type="PROSITE" id="PS50885"/>
    </source>
</evidence>
<gene>
    <name evidence="18" type="ORF">AS359_09305</name>
    <name evidence="17" type="ORF">B5M06_10720</name>
</gene>
<keyword evidence="4 14" id="KW-0997">Cell inner membrane</keyword>
<dbReference type="AlphaFoldDB" id="A0A0W7Z0S5"/>
<dbReference type="InterPro" id="IPR036097">
    <property type="entry name" value="HisK_dim/P_sf"/>
</dbReference>
<sequence length="463" mass="50778">MNSLRLPLTARLTVLFTLVAAMVLLGLGVLVAWATARHFVELDRMFLDDKVHLVEKLVAEADTPAALKGVLDDMLDSHKGLFVQVWLGSELIYGPPALTQNILADTPATEQLMEWTHAGQSLRGVVESLPLPPASQLASTTNTQTLRVLVALDTAHHAHFLAELRKTLAAYFLVATLVSGVLGWWAARRGLTPLKAMRERATSVTAYNLQERMPVESVPVEFAELAASLNGMFGRLQQDFQRLMDFSSDLAHELRTPLSNLLTQTQVALAQRRTADEYRDILASNAEEFERLAKMVSDMLFLAKSENGIDLRYRERIQLHKEVLALFDFYEAVADEKHVILVLEGQAEIDGDKLMMRRAISNLLSNALRHADAGSAVAVQVASNEGAVTLTVSNQGTSIAAEDIPRLFDRFYRANRSRAHPASEGAGLGLAITKAIVSSHGGSIYVQSNAGQTRFTVLFDASP</sequence>
<organism evidence="18 19">
    <name type="scientific">Comamonas kerstersii</name>
    <dbReference type="NCBI Taxonomy" id="225992"/>
    <lineage>
        <taxon>Bacteria</taxon>
        <taxon>Pseudomonadati</taxon>
        <taxon>Pseudomonadota</taxon>
        <taxon>Betaproteobacteria</taxon>
        <taxon>Burkholderiales</taxon>
        <taxon>Comamonadaceae</taxon>
        <taxon>Comamonas</taxon>
    </lineage>
</organism>
<feature type="transmembrane region" description="Helical" evidence="14">
    <location>
        <begin position="168"/>
        <end position="187"/>
    </location>
</feature>
<keyword evidence="3 14" id="KW-1003">Cell membrane</keyword>
<keyword evidence="6 14" id="KW-0808">Transferase</keyword>
<evidence type="ECO:0000256" key="5">
    <source>
        <dbReference type="ARBA" id="ARBA00022553"/>
    </source>
</evidence>
<dbReference type="PROSITE" id="PS50885">
    <property type="entry name" value="HAMP"/>
    <property type="match status" value="1"/>
</dbReference>
<comment type="catalytic activity">
    <reaction evidence="1 14">
        <text>ATP + protein L-histidine = ADP + protein N-phospho-L-histidine.</text>
        <dbReference type="EC" id="2.7.13.3"/>
    </reaction>
</comment>
<comment type="subcellular location">
    <subcellularLocation>
        <location evidence="2">Cell inner membrane</location>
        <topology evidence="2">Multi-pass membrane protein</topology>
    </subcellularLocation>
</comment>
<evidence type="ECO:0000256" key="8">
    <source>
        <dbReference type="ARBA" id="ARBA00022741"/>
    </source>
</evidence>
<reference evidence="17 20" key="2">
    <citation type="submission" date="2017-03" db="EMBL/GenBank/DDBJ databases">
        <title>Rapid Whole Genome Sequencing of Comamonas kerstersii Causing Continuous ambulatory Peritoneal Dialysis-Associated Peritonitis.</title>
        <authorList>
            <person name="Zheng B."/>
        </authorList>
    </citation>
    <scope>NUCLEOTIDE SEQUENCE [LARGE SCALE GENOMIC DNA]</scope>
    <source>
        <strain evidence="17 20">8943</strain>
    </source>
</reference>
<dbReference type="FunFam" id="3.30.565.10:FF:000006">
    <property type="entry name" value="Sensor histidine kinase WalK"/>
    <property type="match status" value="1"/>
</dbReference>
<protein>
    <recommendedName>
        <fullName evidence="14">Sensor protein</fullName>
        <ecNumber evidence="14">2.7.13.3</ecNumber>
    </recommendedName>
</protein>
<feature type="domain" description="HAMP" evidence="16">
    <location>
        <begin position="188"/>
        <end position="241"/>
    </location>
</feature>
<dbReference type="GO" id="GO:0005524">
    <property type="term" value="F:ATP binding"/>
    <property type="evidence" value="ECO:0007669"/>
    <property type="project" value="UniProtKB-KW"/>
</dbReference>
<dbReference type="InterPro" id="IPR006290">
    <property type="entry name" value="CztS_silS_copS"/>
</dbReference>
<evidence type="ECO:0000256" key="10">
    <source>
        <dbReference type="ARBA" id="ARBA00022840"/>
    </source>
</evidence>
<evidence type="ECO:0000256" key="7">
    <source>
        <dbReference type="ARBA" id="ARBA00022692"/>
    </source>
</evidence>
<evidence type="ECO:0000256" key="11">
    <source>
        <dbReference type="ARBA" id="ARBA00022989"/>
    </source>
</evidence>
<evidence type="ECO:0000256" key="14">
    <source>
        <dbReference type="RuleBase" id="RU364088"/>
    </source>
</evidence>
<evidence type="ECO:0000256" key="12">
    <source>
        <dbReference type="ARBA" id="ARBA00023012"/>
    </source>
</evidence>
<dbReference type="Pfam" id="PF21085">
    <property type="entry name" value="CusS"/>
    <property type="match status" value="1"/>
</dbReference>
<evidence type="ECO:0000313" key="19">
    <source>
        <dbReference type="Proteomes" id="UP000053300"/>
    </source>
</evidence>
<evidence type="ECO:0000313" key="20">
    <source>
        <dbReference type="Proteomes" id="UP000242792"/>
    </source>
</evidence>
<feature type="domain" description="Histidine kinase" evidence="15">
    <location>
        <begin position="249"/>
        <end position="463"/>
    </location>
</feature>
<dbReference type="EMBL" id="CP020121">
    <property type="protein sequence ID" value="AQZ98649.1"/>
    <property type="molecule type" value="Genomic_DNA"/>
</dbReference>
<dbReference type="PANTHER" id="PTHR45436:SF15">
    <property type="entry name" value="SENSOR HISTIDINE KINASE CUSS"/>
    <property type="match status" value="1"/>
</dbReference>
<dbReference type="InterPro" id="IPR003661">
    <property type="entry name" value="HisK_dim/P_dom"/>
</dbReference>
<dbReference type="PRINTS" id="PR00344">
    <property type="entry name" value="BCTRLSENSOR"/>
</dbReference>
<dbReference type="InterPro" id="IPR048590">
    <property type="entry name" value="CusS-like_sensor"/>
</dbReference>
<dbReference type="GeneID" id="83039792"/>
<accession>A0A0W7Z0S5</accession>
<evidence type="ECO:0000256" key="6">
    <source>
        <dbReference type="ARBA" id="ARBA00022679"/>
    </source>
</evidence>
<dbReference type="GO" id="GO:0000155">
    <property type="term" value="F:phosphorelay sensor kinase activity"/>
    <property type="evidence" value="ECO:0007669"/>
    <property type="project" value="InterPro"/>
</dbReference>
<keyword evidence="8 14" id="KW-0547">Nucleotide-binding</keyword>
<accession>A0A1V3TJR0</accession>
<dbReference type="SMART" id="SM00387">
    <property type="entry name" value="HATPase_c"/>
    <property type="match status" value="1"/>
</dbReference>
<dbReference type="EC" id="2.7.13.3" evidence="14"/>
<evidence type="ECO:0000256" key="13">
    <source>
        <dbReference type="ARBA" id="ARBA00023136"/>
    </source>
</evidence>
<keyword evidence="7 14" id="KW-0812">Transmembrane</keyword>
<evidence type="ECO:0000256" key="1">
    <source>
        <dbReference type="ARBA" id="ARBA00000085"/>
    </source>
</evidence>
<name>A0A0W7Z0S5_9BURK</name>
<dbReference type="GO" id="GO:0005886">
    <property type="term" value="C:plasma membrane"/>
    <property type="evidence" value="ECO:0007669"/>
    <property type="project" value="UniProtKB-SubCell"/>
</dbReference>
<dbReference type="EMBL" id="LPXH01000025">
    <property type="protein sequence ID" value="KUF41005.1"/>
    <property type="molecule type" value="Genomic_DNA"/>
</dbReference>
<dbReference type="InterPro" id="IPR036890">
    <property type="entry name" value="HATPase_C_sf"/>
</dbReference>
<dbReference type="CDD" id="cd06225">
    <property type="entry name" value="HAMP"/>
    <property type="match status" value="1"/>
</dbReference>
<dbReference type="STRING" id="225992.B5M06_10720"/>
<evidence type="ECO:0000259" key="15">
    <source>
        <dbReference type="PROSITE" id="PS50109"/>
    </source>
</evidence>
<dbReference type="RefSeq" id="WP_054066695.1">
    <property type="nucleotide sequence ID" value="NZ_CAUCIF010000001.1"/>
</dbReference>
<evidence type="ECO:0000256" key="2">
    <source>
        <dbReference type="ARBA" id="ARBA00004429"/>
    </source>
</evidence>
<dbReference type="InterPro" id="IPR004358">
    <property type="entry name" value="Sig_transdc_His_kin-like_C"/>
</dbReference>
<dbReference type="OrthoDB" id="9786919at2"/>
<dbReference type="Proteomes" id="UP000242792">
    <property type="component" value="Chromosome"/>
</dbReference>
<evidence type="ECO:0000313" key="17">
    <source>
        <dbReference type="EMBL" id="AQZ98649.1"/>
    </source>
</evidence>
<dbReference type="PROSITE" id="PS50109">
    <property type="entry name" value="HIS_KIN"/>
    <property type="match status" value="1"/>
</dbReference>
<dbReference type="SUPFAM" id="SSF47384">
    <property type="entry name" value="Homodimeric domain of signal transducing histidine kinase"/>
    <property type="match status" value="1"/>
</dbReference>
<dbReference type="KEGG" id="cke:B5M06_10720"/>
<dbReference type="Gene3D" id="1.10.287.130">
    <property type="match status" value="1"/>
</dbReference>
<dbReference type="SMART" id="SM00304">
    <property type="entry name" value="HAMP"/>
    <property type="match status" value="1"/>
</dbReference>
<keyword evidence="5" id="KW-0597">Phosphoprotein</keyword>
<keyword evidence="13 14" id="KW-0472">Membrane</keyword>
<dbReference type="Pfam" id="PF00512">
    <property type="entry name" value="HisKA"/>
    <property type="match status" value="1"/>
</dbReference>
<dbReference type="Proteomes" id="UP000053300">
    <property type="component" value="Unassembled WGS sequence"/>
</dbReference>
<keyword evidence="11 14" id="KW-1133">Transmembrane helix</keyword>
<evidence type="ECO:0000256" key="4">
    <source>
        <dbReference type="ARBA" id="ARBA00022519"/>
    </source>
</evidence>
<dbReference type="InterPro" id="IPR003594">
    <property type="entry name" value="HATPase_dom"/>
</dbReference>
<dbReference type="InterPro" id="IPR003660">
    <property type="entry name" value="HAMP_dom"/>
</dbReference>
<evidence type="ECO:0000313" key="18">
    <source>
        <dbReference type="EMBL" id="KUF41005.1"/>
    </source>
</evidence>
<keyword evidence="10 14" id="KW-0067">ATP-binding</keyword>
<dbReference type="InterPro" id="IPR050428">
    <property type="entry name" value="TCS_sensor_his_kinase"/>
</dbReference>
<dbReference type="SUPFAM" id="SSF55874">
    <property type="entry name" value="ATPase domain of HSP90 chaperone/DNA topoisomerase II/histidine kinase"/>
    <property type="match status" value="1"/>
</dbReference>
<dbReference type="InterPro" id="IPR005467">
    <property type="entry name" value="His_kinase_dom"/>
</dbReference>
<dbReference type="Gene3D" id="3.30.565.10">
    <property type="entry name" value="Histidine kinase-like ATPase, C-terminal domain"/>
    <property type="match status" value="1"/>
</dbReference>
<dbReference type="Pfam" id="PF00672">
    <property type="entry name" value="HAMP"/>
    <property type="match status" value="1"/>
</dbReference>
<dbReference type="Gene3D" id="6.10.340.10">
    <property type="match status" value="1"/>
</dbReference>
<evidence type="ECO:0000256" key="9">
    <source>
        <dbReference type="ARBA" id="ARBA00022777"/>
    </source>
</evidence>
<dbReference type="Pfam" id="PF02518">
    <property type="entry name" value="HATPase_c"/>
    <property type="match status" value="1"/>
</dbReference>
<comment type="function">
    <text evidence="14">Member of a two-component regulatory system.</text>
</comment>
<keyword evidence="12 14" id="KW-0902">Two-component regulatory system</keyword>
<keyword evidence="19" id="KW-1185">Reference proteome</keyword>
<feature type="transmembrane region" description="Helical" evidence="14">
    <location>
        <begin position="12"/>
        <end position="36"/>
    </location>
</feature>